<evidence type="ECO:0000313" key="3">
    <source>
        <dbReference type="Ensembl" id="ENSMFAP00000055878.1"/>
    </source>
</evidence>
<reference evidence="3 4" key="1">
    <citation type="submission" date="2013-03" db="EMBL/GenBank/DDBJ databases">
        <authorList>
            <person name="Warren W."/>
            <person name="Wilson R.K."/>
        </authorList>
    </citation>
    <scope>NUCLEOTIDE SEQUENCE</scope>
</reference>
<dbReference type="SUPFAM" id="SSF46785">
    <property type="entry name" value="Winged helix' DNA-binding domain"/>
    <property type="match status" value="1"/>
</dbReference>
<dbReference type="InterPro" id="IPR036390">
    <property type="entry name" value="WH_DNA-bd_sf"/>
</dbReference>
<dbReference type="Ensembl" id="ENSMFAT00000089118.1">
    <property type="protein sequence ID" value="ENSMFAP00000055878.1"/>
    <property type="gene ID" value="ENSMFAG00000053279.1"/>
</dbReference>
<dbReference type="AlphaFoldDB" id="A0A7N9CS95"/>
<accession>A0A7N9CS95</accession>
<dbReference type="PANTHER" id="PTHR16206:SF10">
    <property type="entry name" value="DEP DOMAIN-CONTAINING PROTEIN 4"/>
    <property type="match status" value="1"/>
</dbReference>
<evidence type="ECO:0000259" key="2">
    <source>
        <dbReference type="PROSITE" id="PS50186"/>
    </source>
</evidence>
<dbReference type="PANTHER" id="PTHR16206">
    <property type="entry name" value="DEP DOMAIN-CONTAINING"/>
    <property type="match status" value="1"/>
</dbReference>
<feature type="region of interest" description="Disordered" evidence="1">
    <location>
        <begin position="23"/>
        <end position="42"/>
    </location>
</feature>
<dbReference type="InterPro" id="IPR000591">
    <property type="entry name" value="DEP_dom"/>
</dbReference>
<dbReference type="Proteomes" id="UP000233100">
    <property type="component" value="Chromosome 11"/>
</dbReference>
<dbReference type="GO" id="GO:0035556">
    <property type="term" value="P:intracellular signal transduction"/>
    <property type="evidence" value="ECO:0007669"/>
    <property type="project" value="InterPro"/>
</dbReference>
<reference evidence="3" key="3">
    <citation type="submission" date="2025-09" db="UniProtKB">
        <authorList>
            <consortium name="Ensembl"/>
        </authorList>
    </citation>
    <scope>IDENTIFICATION</scope>
</reference>
<evidence type="ECO:0000256" key="1">
    <source>
        <dbReference type="SAM" id="MobiDB-lite"/>
    </source>
</evidence>
<proteinExistence type="predicted"/>
<keyword evidence="4" id="KW-1185">Reference proteome</keyword>
<dbReference type="SMART" id="SM00049">
    <property type="entry name" value="DEP"/>
    <property type="match status" value="1"/>
</dbReference>
<protein>
    <recommendedName>
        <fullName evidence="2">DEP domain-containing protein</fullName>
    </recommendedName>
</protein>
<organism evidence="3 4">
    <name type="scientific">Macaca fascicularis</name>
    <name type="common">Crab-eating macaque</name>
    <name type="synonym">Cynomolgus monkey</name>
    <dbReference type="NCBI Taxonomy" id="9541"/>
    <lineage>
        <taxon>Eukaryota</taxon>
        <taxon>Metazoa</taxon>
        <taxon>Chordata</taxon>
        <taxon>Craniata</taxon>
        <taxon>Vertebrata</taxon>
        <taxon>Euteleostomi</taxon>
        <taxon>Mammalia</taxon>
        <taxon>Eutheria</taxon>
        <taxon>Euarchontoglires</taxon>
        <taxon>Primates</taxon>
        <taxon>Haplorrhini</taxon>
        <taxon>Catarrhini</taxon>
        <taxon>Cercopithecidae</taxon>
        <taxon>Cercopithecinae</taxon>
        <taxon>Macaca</taxon>
    </lineage>
</organism>
<dbReference type="GeneTree" id="ENSGT00950000182976"/>
<dbReference type="InterPro" id="IPR036388">
    <property type="entry name" value="WH-like_DNA-bd_sf"/>
</dbReference>
<dbReference type="Gene3D" id="1.10.10.10">
    <property type="entry name" value="Winged helix-like DNA-binding domain superfamily/Winged helix DNA-binding domain"/>
    <property type="match status" value="1"/>
</dbReference>
<sequence length="174" mass="19999">MVPEEEPARELMAVLLTPPFRRLGSQNELPGPGLNRPSSMNRRGGFCRKRRTCSPVYPSQRCSEGRSGPFQATQLWDGIIHSLQAQVKIKRRRHRLRTYEDCFTGSDAVNVVLSRRMQNTCLSSNEISRLKGVRLCQVLMNHKVFEPVGMKKLFKKEKKLEFEDSNTSLHVSRQ</sequence>
<evidence type="ECO:0000313" key="4">
    <source>
        <dbReference type="Proteomes" id="UP000233100"/>
    </source>
</evidence>
<reference evidence="3" key="2">
    <citation type="submission" date="2025-08" db="UniProtKB">
        <authorList>
            <consortium name="Ensembl"/>
        </authorList>
    </citation>
    <scope>IDENTIFICATION</scope>
</reference>
<dbReference type="Pfam" id="PF00610">
    <property type="entry name" value="DEP"/>
    <property type="match status" value="1"/>
</dbReference>
<feature type="domain" description="DEP" evidence="2">
    <location>
        <begin position="83"/>
        <end position="174"/>
    </location>
</feature>
<dbReference type="PROSITE" id="PS50186">
    <property type="entry name" value="DEP"/>
    <property type="match status" value="1"/>
</dbReference>
<name>A0A7N9CS95_MACFA</name>